<feature type="signal peptide" evidence="32">
    <location>
        <begin position="1"/>
        <end position="27"/>
    </location>
</feature>
<keyword evidence="34" id="KW-1185">Reference proteome</keyword>
<comment type="catalytic activity">
    <reaction evidence="28">
        <text>a ganglioside GM1 (d18:1(4E)) + CMP-N-acetyl-beta-neuraminate = a ganglioside GD1a (d18:1(4E)) + CMP + H(+)</text>
        <dbReference type="Rhea" id="RHEA:18021"/>
        <dbReference type="ChEBI" id="CHEBI:15378"/>
        <dbReference type="ChEBI" id="CHEBI:57812"/>
        <dbReference type="ChEBI" id="CHEBI:60377"/>
        <dbReference type="ChEBI" id="CHEBI:77709"/>
        <dbReference type="ChEBI" id="CHEBI:78445"/>
        <dbReference type="EC" id="2.4.3.2"/>
    </reaction>
    <physiologicalReaction direction="left-to-right" evidence="28">
        <dbReference type="Rhea" id="RHEA:18022"/>
    </physiologicalReaction>
</comment>
<keyword evidence="10" id="KW-0735">Signal-anchor</keyword>
<keyword evidence="8" id="KW-0808">Transferase</keyword>
<dbReference type="FunFam" id="3.90.1480.20:FF:000015">
    <property type="entry name" value="Lactosylceramide alpha-2,3-sialyltransferase"/>
    <property type="match status" value="2"/>
</dbReference>
<evidence type="ECO:0000256" key="22">
    <source>
        <dbReference type="ARBA" id="ARBA00042022"/>
    </source>
</evidence>
<comment type="similarity">
    <text evidence="5">Belongs to the glycosyltransferase 29 family.</text>
</comment>
<dbReference type="EC" id="2.4.3.4" evidence="18"/>
<dbReference type="STRING" id="56216.A0A1A6H7N2"/>
<keyword evidence="6" id="KW-0964">Secreted</keyword>
<keyword evidence="13" id="KW-0472">Membrane</keyword>
<evidence type="ECO:0000256" key="16">
    <source>
        <dbReference type="ARBA" id="ARBA00036292"/>
    </source>
</evidence>
<evidence type="ECO:0000256" key="3">
    <source>
        <dbReference type="ARBA" id="ARBA00004922"/>
    </source>
</evidence>
<evidence type="ECO:0000256" key="25">
    <source>
        <dbReference type="ARBA" id="ARBA00042990"/>
    </source>
</evidence>
<dbReference type="PANTHER" id="PTHR46032">
    <property type="entry name" value="ALPHA-2,3-SIALYLTRANSFERASE ST3GAL I ISOFORM X1"/>
    <property type="match status" value="1"/>
</dbReference>
<evidence type="ECO:0000256" key="1">
    <source>
        <dbReference type="ARBA" id="ARBA00004447"/>
    </source>
</evidence>
<evidence type="ECO:0000256" key="4">
    <source>
        <dbReference type="ARBA" id="ARBA00004934"/>
    </source>
</evidence>
<evidence type="ECO:0000256" key="19">
    <source>
        <dbReference type="ARBA" id="ARBA00040101"/>
    </source>
</evidence>
<evidence type="ECO:0000256" key="30">
    <source>
        <dbReference type="ARBA" id="ARBA00047509"/>
    </source>
</evidence>
<evidence type="ECO:0000256" key="26">
    <source>
        <dbReference type="ARBA" id="ARBA00042991"/>
    </source>
</evidence>
<evidence type="ECO:0000313" key="33">
    <source>
        <dbReference type="EMBL" id="OBS73850.1"/>
    </source>
</evidence>
<comment type="subcellular location">
    <subcellularLocation>
        <location evidence="1">Golgi apparatus</location>
        <location evidence="1">Golgi stack membrane</location>
        <topology evidence="1">Single-pass type II membrane protein</topology>
    </subcellularLocation>
    <subcellularLocation>
        <location evidence="2">Secreted</location>
    </subcellularLocation>
</comment>
<evidence type="ECO:0000256" key="17">
    <source>
        <dbReference type="ARBA" id="ARBA00039106"/>
    </source>
</evidence>
<comment type="catalytic activity">
    <reaction evidence="16">
        <text>a beta-D-galactosyl-(1-&gt;3)-N-acetyl-alpha-D-galactosaminyl derivative + CMP-N-acetyl-beta-neuraminate = an N-acetyl-alpha-neuraminyl-(2-&gt;3)-beta-D-galactosyl-(1-&gt;3)-N-acetyl-alpha-D-galactosaminyl derivative + CMP + H(+)</text>
        <dbReference type="Rhea" id="RHEA:21616"/>
        <dbReference type="ChEBI" id="CHEBI:15378"/>
        <dbReference type="ChEBI" id="CHEBI:57812"/>
        <dbReference type="ChEBI" id="CHEBI:60377"/>
        <dbReference type="ChEBI" id="CHEBI:133470"/>
        <dbReference type="ChEBI" id="CHEBI:139596"/>
        <dbReference type="EC" id="2.4.3.4"/>
    </reaction>
    <physiologicalReaction direction="left-to-right" evidence="16">
        <dbReference type="Rhea" id="RHEA:21617"/>
    </physiologicalReaction>
</comment>
<evidence type="ECO:0000313" key="34">
    <source>
        <dbReference type="Proteomes" id="UP000092124"/>
    </source>
</evidence>
<evidence type="ECO:0000256" key="23">
    <source>
        <dbReference type="ARBA" id="ARBA00042448"/>
    </source>
</evidence>
<sequence>MMNMRKRTLKWLTFLLLLIFLTSFALNYSSTGAPTTWFSKHMVQGLSDNLRKIIKAQPCTCAHCISQDKVSDWFDQRFNKTMQPLLTAHNALMDEDTYQWWLRLQRERKPNNLSDTIKELFRVVPRNVDPVLDKRLVGCRRCAVVGNSGNLKDSSYGPDIDSHDFVILVYHPAFIKYVFDSWLQGHGRYPSTGILSVIFSIHVCDEVDLYGFGADSKGNWHHYWENNPSAGAFRKTGVHDADFEYNVTTTLAAINKIRIFKGR</sequence>
<evidence type="ECO:0000256" key="9">
    <source>
        <dbReference type="ARBA" id="ARBA00022692"/>
    </source>
</evidence>
<organism evidence="33 34">
    <name type="scientific">Neotoma lepida</name>
    <name type="common">Desert woodrat</name>
    <dbReference type="NCBI Taxonomy" id="56216"/>
    <lineage>
        <taxon>Eukaryota</taxon>
        <taxon>Metazoa</taxon>
        <taxon>Chordata</taxon>
        <taxon>Craniata</taxon>
        <taxon>Vertebrata</taxon>
        <taxon>Euteleostomi</taxon>
        <taxon>Mammalia</taxon>
        <taxon>Eutheria</taxon>
        <taxon>Euarchontoglires</taxon>
        <taxon>Glires</taxon>
        <taxon>Rodentia</taxon>
        <taxon>Myomorpha</taxon>
        <taxon>Muroidea</taxon>
        <taxon>Cricetidae</taxon>
        <taxon>Neotominae</taxon>
        <taxon>Neotoma</taxon>
    </lineage>
</organism>
<evidence type="ECO:0000256" key="32">
    <source>
        <dbReference type="SAM" id="SignalP"/>
    </source>
</evidence>
<name>A0A1A6H7N2_NEOLE</name>
<protein>
    <recommendedName>
        <fullName evidence="19">CMP-N-acetylneuraminate-beta-galactosamide-alpha-2,3-sialyltransferase 1</fullName>
        <ecNumber evidence="17">2.4.3.2</ecNumber>
        <ecNumber evidence="18">2.4.3.4</ecNumber>
    </recommendedName>
    <alternativeName>
        <fullName evidence="26">Gal-NAc6S</fullName>
    </alternativeName>
    <alternativeName>
        <fullName evidence="23">Gal-beta-1,3-GalNAc-alpha-2,3-sialyltransferase</fullName>
    </alternativeName>
    <alternativeName>
        <fullName evidence="25">Monosialoganglioside sialyltransferase</fullName>
    </alternativeName>
    <alternativeName>
        <fullName evidence="21">ST3Gal I</fullName>
    </alternativeName>
    <alternativeName>
        <fullName evidence="22">ST3GalA.1</fullName>
    </alternativeName>
    <alternativeName>
        <fullName evidence="20">ST3O</fullName>
    </alternativeName>
    <alternativeName>
        <fullName evidence="24">Sialyltransferase 4A</fullName>
    </alternativeName>
</protein>
<keyword evidence="9" id="KW-0812">Transmembrane</keyword>
<dbReference type="PIRSF" id="PIRSF005557">
    <property type="entry name" value="Sialyl_trans"/>
    <property type="match status" value="1"/>
</dbReference>
<dbReference type="Proteomes" id="UP000092124">
    <property type="component" value="Unassembled WGS sequence"/>
</dbReference>
<dbReference type="GO" id="GO:0003836">
    <property type="term" value="F:beta-galactoside (CMP) alpha-2,3-sialyltransferase activity"/>
    <property type="evidence" value="ECO:0007669"/>
    <property type="project" value="UniProtKB-EC"/>
</dbReference>
<dbReference type="AlphaFoldDB" id="A0A1A6H7N2"/>
<keyword evidence="15" id="KW-0325">Glycoprotein</keyword>
<comment type="pathway">
    <text evidence="4">Glycolipid biosynthesis.</text>
</comment>
<evidence type="ECO:0000256" key="8">
    <source>
        <dbReference type="ARBA" id="ARBA00022679"/>
    </source>
</evidence>
<evidence type="ECO:0000256" key="2">
    <source>
        <dbReference type="ARBA" id="ARBA00004613"/>
    </source>
</evidence>
<dbReference type="GO" id="GO:0032580">
    <property type="term" value="C:Golgi cisterna membrane"/>
    <property type="evidence" value="ECO:0007669"/>
    <property type="project" value="UniProtKB-SubCell"/>
</dbReference>
<evidence type="ECO:0000256" key="29">
    <source>
        <dbReference type="ARBA" id="ARBA00043816"/>
    </source>
</evidence>
<dbReference type="EC" id="2.4.3.2" evidence="17"/>
<dbReference type="GO" id="GO:0097503">
    <property type="term" value="P:sialylation"/>
    <property type="evidence" value="ECO:0007669"/>
    <property type="project" value="TreeGrafter"/>
</dbReference>
<evidence type="ECO:0000256" key="14">
    <source>
        <dbReference type="ARBA" id="ARBA00023157"/>
    </source>
</evidence>
<evidence type="ECO:0000256" key="21">
    <source>
        <dbReference type="ARBA" id="ARBA00041997"/>
    </source>
</evidence>
<dbReference type="EMBL" id="LZPO01044597">
    <property type="protein sequence ID" value="OBS73850.1"/>
    <property type="molecule type" value="Genomic_DNA"/>
</dbReference>
<evidence type="ECO:0000256" key="20">
    <source>
        <dbReference type="ARBA" id="ARBA00041507"/>
    </source>
</evidence>
<evidence type="ECO:0000256" key="11">
    <source>
        <dbReference type="ARBA" id="ARBA00022989"/>
    </source>
</evidence>
<evidence type="ECO:0000256" key="24">
    <source>
        <dbReference type="ARBA" id="ARBA00042682"/>
    </source>
</evidence>
<evidence type="ECO:0000256" key="6">
    <source>
        <dbReference type="ARBA" id="ARBA00022525"/>
    </source>
</evidence>
<evidence type="ECO:0000256" key="5">
    <source>
        <dbReference type="ARBA" id="ARBA00006003"/>
    </source>
</evidence>
<comment type="catalytic activity">
    <reaction evidence="29">
        <text>a ganglioside GA1 + CMP-N-acetyl-beta-neuraminate = a ganglioside GM1b + CMP + H(+)</text>
        <dbReference type="Rhea" id="RHEA:48244"/>
        <dbReference type="ChEBI" id="CHEBI:15378"/>
        <dbReference type="ChEBI" id="CHEBI:57812"/>
        <dbReference type="ChEBI" id="CHEBI:60377"/>
        <dbReference type="ChEBI" id="CHEBI:88069"/>
        <dbReference type="ChEBI" id="CHEBI:90151"/>
    </reaction>
    <physiologicalReaction direction="left-to-right" evidence="29">
        <dbReference type="Rhea" id="RHEA:48245"/>
    </physiologicalReaction>
</comment>
<keyword evidence="11" id="KW-1133">Transmembrane helix</keyword>
<dbReference type="InterPro" id="IPR038578">
    <property type="entry name" value="GT29-like_sf"/>
</dbReference>
<dbReference type="GO" id="GO:0005576">
    <property type="term" value="C:extracellular region"/>
    <property type="evidence" value="ECO:0007669"/>
    <property type="project" value="UniProtKB-SubCell"/>
</dbReference>
<feature type="disulfide bond" evidence="31">
    <location>
        <begin position="142"/>
        <end position="204"/>
    </location>
</feature>
<feature type="chain" id="PRO_5008346152" description="CMP-N-acetylneuraminate-beta-galactosamide-alpha-2,3-sialyltransferase 1" evidence="32">
    <location>
        <begin position="28"/>
        <end position="263"/>
    </location>
</feature>
<dbReference type="Gene3D" id="3.90.1480.20">
    <property type="entry name" value="Glycosyl transferase family 29"/>
    <property type="match status" value="2"/>
</dbReference>
<keyword evidence="32" id="KW-0732">Signal</keyword>
<dbReference type="OrthoDB" id="10264956at2759"/>
<comment type="caution">
    <text evidence="33">The sequence shown here is derived from an EMBL/GenBank/DDBJ whole genome shotgun (WGS) entry which is preliminary data.</text>
</comment>
<keyword evidence="14" id="KW-1015">Disulfide bond</keyword>
<evidence type="ECO:0000256" key="27">
    <source>
        <dbReference type="ARBA" id="ARBA00043673"/>
    </source>
</evidence>
<comment type="catalytic activity">
    <reaction evidence="27">
        <text>a ganglioside GA1 (d18:1(4E)) + CMP-N-acetyl-beta-neuraminate = a ganglioside GM1b (d18:1(4E)) + CMP + H(+)</text>
        <dbReference type="Rhea" id="RHEA:47560"/>
        <dbReference type="ChEBI" id="CHEBI:15378"/>
        <dbReference type="ChEBI" id="CHEBI:27938"/>
        <dbReference type="ChEBI" id="CHEBI:57812"/>
        <dbReference type="ChEBI" id="CHEBI:60377"/>
        <dbReference type="ChEBI" id="CHEBI:78568"/>
    </reaction>
    <physiologicalReaction direction="left-to-right" evidence="27">
        <dbReference type="Rhea" id="RHEA:47561"/>
    </physiologicalReaction>
</comment>
<evidence type="ECO:0000256" key="7">
    <source>
        <dbReference type="ARBA" id="ARBA00022676"/>
    </source>
</evidence>
<dbReference type="Pfam" id="PF00777">
    <property type="entry name" value="Glyco_transf_29"/>
    <property type="match status" value="2"/>
</dbReference>
<accession>A0A1A6H7N2</accession>
<dbReference type="PANTHER" id="PTHR46032:SF6">
    <property type="entry name" value="CMP-N-ACETYLNEURAMINATE-BETA-GALACTOSAMIDE-ALPHA-2,3-SIALYLTRANSFERASE 1"/>
    <property type="match status" value="1"/>
</dbReference>
<comment type="pathway">
    <text evidence="3">Protein modification; protein glycosylation.</text>
</comment>
<dbReference type="InterPro" id="IPR051757">
    <property type="entry name" value="Beta-gal_alpha2-3_sialyltrans"/>
</dbReference>
<gene>
    <name evidence="33" type="ORF">A6R68_15612</name>
</gene>
<evidence type="ECO:0000256" key="28">
    <source>
        <dbReference type="ARBA" id="ARBA00043773"/>
    </source>
</evidence>
<evidence type="ECO:0000256" key="31">
    <source>
        <dbReference type="PIRSR" id="PIRSR005557-2"/>
    </source>
</evidence>
<keyword evidence="7" id="KW-0328">Glycosyltransferase</keyword>
<evidence type="ECO:0000256" key="13">
    <source>
        <dbReference type="ARBA" id="ARBA00023136"/>
    </source>
</evidence>
<keyword evidence="12" id="KW-0333">Golgi apparatus</keyword>
<reference evidence="33 34" key="1">
    <citation type="submission" date="2016-06" db="EMBL/GenBank/DDBJ databases">
        <title>The Draft Genome Sequence and Annotation of the Desert Woodrat Neotoma lepida.</title>
        <authorList>
            <person name="Campbell M."/>
            <person name="Oakeson K.F."/>
            <person name="Yandell M."/>
            <person name="Halpert J.R."/>
            <person name="Dearing D."/>
        </authorList>
    </citation>
    <scope>NUCLEOTIDE SEQUENCE [LARGE SCALE GENOMIC DNA]</scope>
    <source>
        <strain evidence="33">417</strain>
        <tissue evidence="33">Liver</tissue>
    </source>
</reference>
<evidence type="ECO:0000256" key="15">
    <source>
        <dbReference type="ARBA" id="ARBA00023180"/>
    </source>
</evidence>
<evidence type="ECO:0000256" key="12">
    <source>
        <dbReference type="ARBA" id="ARBA00023034"/>
    </source>
</evidence>
<evidence type="ECO:0000256" key="10">
    <source>
        <dbReference type="ARBA" id="ARBA00022968"/>
    </source>
</evidence>
<proteinExistence type="inferred from homology"/>
<comment type="catalytic activity">
    <reaction evidence="30">
        <text>ganglioside GM1 (d18:1(4E)/18:0) + CMP-N-acetyl-beta-neuraminate = ganglioside GD1a (18:1(4E)/18:0) + CMP + H(+)</text>
        <dbReference type="Rhea" id="RHEA:48248"/>
        <dbReference type="ChEBI" id="CHEBI:15378"/>
        <dbReference type="ChEBI" id="CHEBI:57812"/>
        <dbReference type="ChEBI" id="CHEBI:60377"/>
        <dbReference type="ChEBI" id="CHEBI:73110"/>
        <dbReference type="ChEBI" id="CHEBI:90153"/>
    </reaction>
    <physiologicalReaction direction="left-to-right" evidence="30">
        <dbReference type="Rhea" id="RHEA:48249"/>
    </physiologicalReaction>
</comment>
<evidence type="ECO:0000256" key="18">
    <source>
        <dbReference type="ARBA" id="ARBA00039107"/>
    </source>
</evidence>
<dbReference type="GO" id="GO:0047288">
    <property type="term" value="F:beta-D-galactosyl-(1-&gt;3)-N-acetyl-beta-D-galactosaminide alpha-2,3- sialyltransferase"/>
    <property type="evidence" value="ECO:0007669"/>
    <property type="project" value="UniProtKB-EC"/>
</dbReference>
<dbReference type="InterPro" id="IPR001675">
    <property type="entry name" value="Glyco_trans_29"/>
</dbReference>
<dbReference type="InterPro" id="IPR012163">
    <property type="entry name" value="Sialyl_trans"/>
</dbReference>